<dbReference type="Proteomes" id="UP000004931">
    <property type="component" value="Unassembled WGS sequence"/>
</dbReference>
<dbReference type="EMBL" id="AAVT01000002">
    <property type="protein sequence ID" value="EAW31810.1"/>
    <property type="molecule type" value="Genomic_DNA"/>
</dbReference>
<dbReference type="AlphaFoldDB" id="A0YB80"/>
<dbReference type="OrthoDB" id="1447412at2"/>
<feature type="signal peptide" evidence="1">
    <location>
        <begin position="1"/>
        <end position="20"/>
    </location>
</feature>
<keyword evidence="3" id="KW-1185">Reference proteome</keyword>
<protein>
    <submittedName>
        <fullName evidence="2">Uncharacterized protein</fullName>
    </submittedName>
</protein>
<proteinExistence type="predicted"/>
<feature type="chain" id="PRO_5002631041" evidence="1">
    <location>
        <begin position="21"/>
        <end position="206"/>
    </location>
</feature>
<accession>A0YB80</accession>
<organism evidence="2 3">
    <name type="scientific">marine gamma proteobacterium HTCC2143</name>
    <dbReference type="NCBI Taxonomy" id="247633"/>
    <lineage>
        <taxon>Bacteria</taxon>
        <taxon>Pseudomonadati</taxon>
        <taxon>Pseudomonadota</taxon>
        <taxon>Gammaproteobacteria</taxon>
        <taxon>Cellvibrionales</taxon>
        <taxon>Spongiibacteraceae</taxon>
        <taxon>BD1-7 clade</taxon>
    </lineage>
</organism>
<sequence length="206" mass="23468">MKTIIILITALVSFNSFARANDSVERVTYPLDTVSESNAGLSSISQVGELISEKELKKITKDLCVEIVIARDTALDVPNWERTMKKHLGYSGTSEDFPKYFNNFLSQYKNKLICPQYTIGARGYPAQHIFKRLLATSLNETYEEYFFNLENGDVDFNAYQIIDNKKETVLDWVEKWIASGKGDPEELRDVASVLEDEFEAKRGSEL</sequence>
<dbReference type="STRING" id="247633.GP2143_05150"/>
<gene>
    <name evidence="2" type="ORF">GP2143_05150</name>
</gene>
<evidence type="ECO:0000313" key="2">
    <source>
        <dbReference type="EMBL" id="EAW31810.1"/>
    </source>
</evidence>
<comment type="caution">
    <text evidence="2">The sequence shown here is derived from an EMBL/GenBank/DDBJ whole genome shotgun (WGS) entry which is preliminary data.</text>
</comment>
<keyword evidence="1" id="KW-0732">Signal</keyword>
<name>A0YB80_9GAMM</name>
<evidence type="ECO:0000256" key="1">
    <source>
        <dbReference type="SAM" id="SignalP"/>
    </source>
</evidence>
<evidence type="ECO:0000313" key="3">
    <source>
        <dbReference type="Proteomes" id="UP000004931"/>
    </source>
</evidence>
<reference evidence="2 3" key="1">
    <citation type="journal article" date="2010" name="J. Bacteriol.">
        <title>Genome sequence of the oligotrophic marine Gammaproteobacterium HTCC2143, isolated from the Oregon Coast.</title>
        <authorList>
            <person name="Oh H.M."/>
            <person name="Kang I."/>
            <person name="Ferriera S."/>
            <person name="Giovannoni S.J."/>
            <person name="Cho J.C."/>
        </authorList>
    </citation>
    <scope>NUCLEOTIDE SEQUENCE [LARGE SCALE GENOMIC DNA]</scope>
    <source>
        <strain evidence="2 3">HTCC2143</strain>
    </source>
</reference>